<dbReference type="InterPro" id="IPR025194">
    <property type="entry name" value="RodZ-like_C"/>
</dbReference>
<dbReference type="InterPro" id="IPR001387">
    <property type="entry name" value="Cro/C1-type_HTH"/>
</dbReference>
<organism evidence="4 5">
    <name type="scientific">Sinimarinibacterium thermocellulolyticum</name>
    <dbReference type="NCBI Taxonomy" id="3170016"/>
    <lineage>
        <taxon>Bacteria</taxon>
        <taxon>Pseudomonadati</taxon>
        <taxon>Pseudomonadota</taxon>
        <taxon>Gammaproteobacteria</taxon>
        <taxon>Nevskiales</taxon>
        <taxon>Nevskiaceae</taxon>
        <taxon>Sinimarinibacterium</taxon>
    </lineage>
</organism>
<gene>
    <name evidence="4" type="ORF">ABSH63_10225</name>
</gene>
<feature type="domain" description="Cytoskeleton protein RodZ-like C-terminal" evidence="3">
    <location>
        <begin position="216"/>
        <end position="288"/>
    </location>
</feature>
<sequence length="292" mass="30748">MINETPDPPTPPASAAAVPPASPGAMIREARERAGLSLDDMAAHTKLARATLEALERDDHQALLEPVYVRGYYRKCAKVLEIDEARLIAAYNARVVPRAPEAPAKLRLASGTELGSSSRLPVSMAVLAAVVAVVACAFIWFAREDRQAYPVVAEVIEEVPLGAVVRPTPESTVEVQAEPAADATAVGVDGPQTAPPPTAEPAAQPTAAAAATGSLRLRFVAESWVRIDDAGGRVLLSGLRRAGTVETIQGQAPLAVFLGNAPGVEIEFEGRAVDVRAYVRDNNTARFTLPLP</sequence>
<dbReference type="Pfam" id="PF13413">
    <property type="entry name" value="HTH_25"/>
    <property type="match status" value="1"/>
</dbReference>
<accession>A0ABV2ACC6</accession>
<evidence type="ECO:0000256" key="1">
    <source>
        <dbReference type="SAM" id="MobiDB-lite"/>
    </source>
</evidence>
<feature type="region of interest" description="Disordered" evidence="1">
    <location>
        <begin position="1"/>
        <end position="22"/>
    </location>
</feature>
<keyword evidence="2" id="KW-0472">Membrane</keyword>
<dbReference type="PANTHER" id="PTHR34475:SF1">
    <property type="entry name" value="CYTOSKELETON PROTEIN RODZ"/>
    <property type="match status" value="1"/>
</dbReference>
<dbReference type="EMBL" id="JBEPIJ010000010">
    <property type="protein sequence ID" value="MES0874375.1"/>
    <property type="molecule type" value="Genomic_DNA"/>
</dbReference>
<dbReference type="SUPFAM" id="SSF47413">
    <property type="entry name" value="lambda repressor-like DNA-binding domains"/>
    <property type="match status" value="1"/>
</dbReference>
<dbReference type="InterPro" id="IPR010982">
    <property type="entry name" value="Lambda_DNA-bd_dom_sf"/>
</dbReference>
<dbReference type="Proteomes" id="UP001465331">
    <property type="component" value="Unassembled WGS sequence"/>
</dbReference>
<evidence type="ECO:0000313" key="4">
    <source>
        <dbReference type="EMBL" id="MES0874375.1"/>
    </source>
</evidence>
<proteinExistence type="predicted"/>
<dbReference type="InterPro" id="IPR050400">
    <property type="entry name" value="Bact_Cytoskel_RodZ"/>
</dbReference>
<feature type="compositionally biased region" description="Pro residues" evidence="1">
    <location>
        <begin position="1"/>
        <end position="12"/>
    </location>
</feature>
<dbReference type="Gene3D" id="1.10.260.40">
    <property type="entry name" value="lambda repressor-like DNA-binding domains"/>
    <property type="match status" value="1"/>
</dbReference>
<feature type="compositionally biased region" description="Low complexity" evidence="1">
    <location>
        <begin position="13"/>
        <end position="22"/>
    </location>
</feature>
<evidence type="ECO:0000313" key="5">
    <source>
        <dbReference type="Proteomes" id="UP001465331"/>
    </source>
</evidence>
<feature type="transmembrane region" description="Helical" evidence="2">
    <location>
        <begin position="122"/>
        <end position="142"/>
    </location>
</feature>
<keyword evidence="2" id="KW-1133">Transmembrane helix</keyword>
<evidence type="ECO:0000259" key="3">
    <source>
        <dbReference type="Pfam" id="PF13464"/>
    </source>
</evidence>
<dbReference type="RefSeq" id="WP_352889514.1">
    <property type="nucleotide sequence ID" value="NZ_JBEPIJ010000010.1"/>
</dbReference>
<reference evidence="4 5" key="1">
    <citation type="submission" date="2024-06" db="EMBL/GenBank/DDBJ databases">
        <authorList>
            <person name="Li Z."/>
            <person name="Jiang Y."/>
        </authorList>
    </citation>
    <scope>NUCLEOTIDE SEQUENCE [LARGE SCALE GENOMIC DNA]</scope>
    <source>
        <strain evidence="4 5">HSW-8</strain>
    </source>
</reference>
<keyword evidence="5" id="KW-1185">Reference proteome</keyword>
<keyword evidence="2" id="KW-0812">Transmembrane</keyword>
<dbReference type="Pfam" id="PF13464">
    <property type="entry name" value="RodZ_C"/>
    <property type="match status" value="1"/>
</dbReference>
<dbReference type="PANTHER" id="PTHR34475">
    <property type="match status" value="1"/>
</dbReference>
<evidence type="ECO:0000256" key="2">
    <source>
        <dbReference type="SAM" id="Phobius"/>
    </source>
</evidence>
<dbReference type="CDD" id="cd00093">
    <property type="entry name" value="HTH_XRE"/>
    <property type="match status" value="1"/>
</dbReference>
<name>A0ABV2ACC6_9GAMM</name>
<comment type="caution">
    <text evidence="4">The sequence shown here is derived from an EMBL/GenBank/DDBJ whole genome shotgun (WGS) entry which is preliminary data.</text>
</comment>
<protein>
    <submittedName>
        <fullName evidence="4">RodZ domain-containing protein</fullName>
    </submittedName>
</protein>